<comment type="caution">
    <text evidence="1">The sequence shown here is derived from an EMBL/GenBank/DDBJ whole genome shotgun (WGS) entry which is preliminary data.</text>
</comment>
<keyword evidence="2" id="KW-1185">Reference proteome</keyword>
<proteinExistence type="predicted"/>
<dbReference type="Proteomes" id="UP001060085">
    <property type="component" value="Linkage Group LG06"/>
</dbReference>
<sequence length="439" mass="50936">MELPEKFSCLPKELWRYVVSLLSLEDTVRTSALSKDWRKIWYSFPNLIFKYDKFPEIEQKHEKFVEFIKMTLARHDRSNIEAFELHLFSWDDGEILIQREWISFALHHNVKKILLEGDIHESDNIPDCLFRSKSLVVLELVMSKSVLEKMENIFLPNLQELCLRDLMIDEDAIEVLLPSCPSLEYMSIICCDFVSQSLTISSLGLQKLIICQCGSVGYNSLKLQSSMLSELTLVGNIVEEYELMSLPCISFAYVSFWEFLEGEMSTGVIVKSAIKLYKELKNAPQLFLNEWFIEILSRASDITSILETTSASKLRRLTLYIQPNRKHIEIMLHILSKSPNLQELNIIIAKNSDTTVDLVERNYQSERWISSGLLNHLTHVNIHRFVGNEKELEILRLLLKSTPELINLNVLSYNEAKNEEISEKILTQVGFPRCTYRIS</sequence>
<gene>
    <name evidence="1" type="ORF">M9H77_28137</name>
</gene>
<evidence type="ECO:0000313" key="2">
    <source>
        <dbReference type="Proteomes" id="UP001060085"/>
    </source>
</evidence>
<protein>
    <submittedName>
        <fullName evidence="1">Uncharacterized protein</fullName>
    </submittedName>
</protein>
<accession>A0ACC0AFE8</accession>
<reference evidence="2" key="1">
    <citation type="journal article" date="2023" name="Nat. Plants">
        <title>Single-cell RNA sequencing provides a high-resolution roadmap for understanding the multicellular compartmentation of specialized metabolism.</title>
        <authorList>
            <person name="Sun S."/>
            <person name="Shen X."/>
            <person name="Li Y."/>
            <person name="Li Y."/>
            <person name="Wang S."/>
            <person name="Li R."/>
            <person name="Zhang H."/>
            <person name="Shen G."/>
            <person name="Guo B."/>
            <person name="Wei J."/>
            <person name="Xu J."/>
            <person name="St-Pierre B."/>
            <person name="Chen S."/>
            <person name="Sun C."/>
        </authorList>
    </citation>
    <scope>NUCLEOTIDE SEQUENCE [LARGE SCALE GENOMIC DNA]</scope>
</reference>
<evidence type="ECO:0000313" key="1">
    <source>
        <dbReference type="EMBL" id="KAI5659344.1"/>
    </source>
</evidence>
<organism evidence="1 2">
    <name type="scientific">Catharanthus roseus</name>
    <name type="common">Madagascar periwinkle</name>
    <name type="synonym">Vinca rosea</name>
    <dbReference type="NCBI Taxonomy" id="4058"/>
    <lineage>
        <taxon>Eukaryota</taxon>
        <taxon>Viridiplantae</taxon>
        <taxon>Streptophyta</taxon>
        <taxon>Embryophyta</taxon>
        <taxon>Tracheophyta</taxon>
        <taxon>Spermatophyta</taxon>
        <taxon>Magnoliopsida</taxon>
        <taxon>eudicotyledons</taxon>
        <taxon>Gunneridae</taxon>
        <taxon>Pentapetalae</taxon>
        <taxon>asterids</taxon>
        <taxon>lamiids</taxon>
        <taxon>Gentianales</taxon>
        <taxon>Apocynaceae</taxon>
        <taxon>Rauvolfioideae</taxon>
        <taxon>Vinceae</taxon>
        <taxon>Catharanthinae</taxon>
        <taxon>Catharanthus</taxon>
    </lineage>
</organism>
<name>A0ACC0AFE8_CATRO</name>
<dbReference type="EMBL" id="CM044706">
    <property type="protein sequence ID" value="KAI5659344.1"/>
    <property type="molecule type" value="Genomic_DNA"/>
</dbReference>